<protein>
    <submittedName>
        <fullName evidence="9">Proteasome subunit alpha type</fullName>
    </submittedName>
</protein>
<comment type="similarity">
    <text evidence="5">Belongs to the peptidase T1A family.</text>
</comment>
<evidence type="ECO:0000313" key="8">
    <source>
        <dbReference type="EMBL" id="CAI3987645.1"/>
    </source>
</evidence>
<keyword evidence="6" id="KW-1133">Transmembrane helix</keyword>
<keyword evidence="6" id="KW-0472">Membrane</keyword>
<feature type="transmembrane region" description="Helical" evidence="6">
    <location>
        <begin position="1133"/>
        <end position="1152"/>
    </location>
</feature>
<dbReference type="PANTHER" id="PTHR11599">
    <property type="entry name" value="PROTEASOME SUBUNIT ALPHA/BETA"/>
    <property type="match status" value="1"/>
</dbReference>
<feature type="transmembrane region" description="Helical" evidence="6">
    <location>
        <begin position="1211"/>
        <end position="1228"/>
    </location>
</feature>
<dbReference type="EMBL" id="CAMXCT010001187">
    <property type="protein sequence ID" value="CAI3987645.1"/>
    <property type="molecule type" value="Genomic_DNA"/>
</dbReference>
<evidence type="ECO:0000256" key="2">
    <source>
        <dbReference type="ARBA" id="ARBA00022490"/>
    </source>
</evidence>
<dbReference type="InterPro" id="IPR000426">
    <property type="entry name" value="Proteasome_asu_N"/>
</dbReference>
<sequence length="1587" mass="178733">MEAPHADLERCPGRLRSYEEIVAEHAFAPRSRGRGARYQGAQMASFTTFFMTEVSCLAGNFTERELLSCCARPVRRGCPFHRPRRTWSFCCEKELLKQVLEAMPQRYSRNLTGVPTWKLLEGRPDCKLIPQLPSMTLQMWLARLLQHGAQAARCVYGLADKLQETPEAAQSVAFLAAELARKCPGRRTLLALRRNLMIWWDRNKFLTQWTEMEATFQQALLSVYKCQQKLPAVPVIHLHIPKTAGSSMKQWATLTGYKLHDHYDQTLDGDGAYWMGAPARLGNCKQRVWESHLNNASWFPVERWLDLPLCEEFQYVVTLREPVPRLLHQFHHFMSCFSKSQRLQVLQGQPSIEKFIPIRLMSLWNYEELKLRIPKQLQGNLTSQEAADAIRWPSDWLNLWLGMTSNYQVRSLAGTGDGKAYLEDGPKAARRLLGAKAVLEQLDVVLTAGAHGHDAADEMLLKEALRTPKSSESGFPFVSHTIFDDQKTSPFRFNPLKLSWPVALDLQQRNHADRLLLSYARQLSYEEILSEHSFPPSDPLGRRRARQNYSGSLAVRRATLPVRSTRYATTTAFLLRNVTCFQFNTSAREVLSCCESRPASSTCPFNLGKSQSMCCEKERLRRELGQMPQGYPWNVTAVAVPAWKLLEGRPDCKLIPQLPSMTLQMWLAQLLQHGAQAARCVHGLADKLQETSEAAESVAFLAAELARKCPGRRTLLALRRNLMIWWDRNKFLTQWTEMEATFQQALLSVYKCQQKLPAVPVIQLHIPKTAGSSMKQWATLTGYRVLDQNRQTWHGDGPYWIGAAAHLGSCEQRLWESHLNNASWFPVERWLDLPLCEEFQYVVTLREPVPRLLHQFHHLFSYFRDSLSAERLQSEPLETLAPRRFVALWRYEELRHQLRGRRRARKHLKLQPNLTSTEAARAMHWPTDWLELWLGMISNYQVRSLAGAGGANAYLEDGPKAARRLLGAKAVLEQLDVVLVAEPRGLGAVDAMLLKEALRTDLEPGFPFVSHHDYGDQKVQAFRFNPVNLSWPMALDLRLRNYADRVLVSYARRLRRLDRIFFQMLSQKKCDTSEAFVGKPGRAGGGGGGPTPEEKLQVLLYRVALAVTAVCWTLVYTLDFFMTSGISIIDGSIQASALVLADVSAAVALLAAPTGSRLVAGLAFRSLGFCTLLLVALGMTQGLGAVPGPLCVVLICAREIFWFGWFYKVDAIWGALCFTAVLAWRLALANESTSEVLAPELPVFESWEDMPKVPTLFDVRPVGPPVPLSFACWISLSVTALSGIARIPVACFGSKRSQRFRSVPSLAVPTLCRERETMLALEAVGFFEKTCRVSAAFMFDLLFPWAQVIDRSSPLRPAFRHDDPGMARRYDSRTTTFSPEGRLYQVEYAMEAINLAGSTVGILAEDGVILAGEKKTTSKLLDQAKQHEKLFQLDDAMFCAVAGITSDANILINRLRLTAQQHAYSFSEPMPVEQLVTSICDYKQGYTQFGGLRPFGVSFLVAGCWADWFAAGKGKKSYDVHHGFQLYHTDPSGNFSGWKGYAIGVNNNTAMQIMRQDWKPGVGAQDGKGRAPAAGNPCVKWVKHSLI</sequence>
<evidence type="ECO:0000256" key="1">
    <source>
        <dbReference type="ARBA" id="ARBA00004123"/>
    </source>
</evidence>
<keyword evidence="3 5" id="KW-0647">Proteasome</keyword>
<keyword evidence="2" id="KW-0963">Cytoplasm</keyword>
<dbReference type="PROSITE" id="PS00388">
    <property type="entry name" value="PROTEASOME_ALPHA_1"/>
    <property type="match status" value="1"/>
</dbReference>
<evidence type="ECO:0000256" key="5">
    <source>
        <dbReference type="PROSITE-ProRule" id="PRU00808"/>
    </source>
</evidence>
<dbReference type="PROSITE" id="PS00854">
    <property type="entry name" value="PROTEASOME_BETA_1"/>
    <property type="match status" value="1"/>
</dbReference>
<dbReference type="EMBL" id="CAMXCT020001187">
    <property type="protein sequence ID" value="CAL1141020.1"/>
    <property type="molecule type" value="Genomic_DNA"/>
</dbReference>
<dbReference type="GO" id="GO:0019773">
    <property type="term" value="C:proteasome core complex, alpha-subunit complex"/>
    <property type="evidence" value="ECO:0007669"/>
    <property type="project" value="UniProtKB-UniRule"/>
</dbReference>
<keyword evidence="6" id="KW-0812">Transmembrane</keyword>
<dbReference type="Pfam" id="PF10584">
    <property type="entry name" value="Proteasome_A_N"/>
    <property type="match status" value="1"/>
</dbReference>
<keyword evidence="4" id="KW-0539">Nucleus</keyword>
<dbReference type="SUPFAM" id="SSF56235">
    <property type="entry name" value="N-terminal nucleophile aminohydrolases (Ntn hydrolases)"/>
    <property type="match status" value="1"/>
</dbReference>
<proteinExistence type="inferred from homology"/>
<accession>A0A9P1C9P8</accession>
<evidence type="ECO:0000259" key="7">
    <source>
        <dbReference type="PROSITE" id="PS00388"/>
    </source>
</evidence>
<dbReference type="Gene3D" id="3.60.20.10">
    <property type="entry name" value="Glutamine Phosphoribosylpyrophosphate, subunit 1, domain 1"/>
    <property type="match status" value="1"/>
</dbReference>
<dbReference type="Pfam" id="PF00227">
    <property type="entry name" value="Proteasome"/>
    <property type="match status" value="1"/>
</dbReference>
<dbReference type="Gene3D" id="3.40.50.300">
    <property type="entry name" value="P-loop containing nucleotide triphosphate hydrolases"/>
    <property type="match status" value="1"/>
</dbReference>
<dbReference type="OrthoDB" id="431557at2759"/>
<evidence type="ECO:0000313" key="10">
    <source>
        <dbReference type="Proteomes" id="UP001152797"/>
    </source>
</evidence>
<evidence type="ECO:0000256" key="6">
    <source>
        <dbReference type="SAM" id="Phobius"/>
    </source>
</evidence>
<evidence type="ECO:0000256" key="4">
    <source>
        <dbReference type="ARBA" id="ARBA00023242"/>
    </source>
</evidence>
<dbReference type="InterPro" id="IPR023332">
    <property type="entry name" value="Proteasome_alpha-type"/>
</dbReference>
<dbReference type="PROSITE" id="PS51475">
    <property type="entry name" value="PROTEASOME_ALPHA_2"/>
    <property type="match status" value="1"/>
</dbReference>
<comment type="subcellular location">
    <subcellularLocation>
        <location evidence="1">Nucleus</location>
    </subcellularLocation>
</comment>
<name>A0A9P1C9P8_9DINO</name>
<dbReference type="SMART" id="SM00948">
    <property type="entry name" value="Proteasome_A_N"/>
    <property type="match status" value="1"/>
</dbReference>
<dbReference type="InterPro" id="IPR027417">
    <property type="entry name" value="P-loop_NTPase"/>
</dbReference>
<dbReference type="Proteomes" id="UP001152797">
    <property type="component" value="Unassembled WGS sequence"/>
</dbReference>
<dbReference type="InterPro" id="IPR050115">
    <property type="entry name" value="Proteasome_alpha"/>
</dbReference>
<dbReference type="InterPro" id="IPR016050">
    <property type="entry name" value="Proteasome_bsu_CS"/>
</dbReference>
<evidence type="ECO:0000256" key="3">
    <source>
        <dbReference type="ARBA" id="ARBA00022942"/>
    </source>
</evidence>
<dbReference type="GO" id="GO:0005634">
    <property type="term" value="C:nucleus"/>
    <property type="evidence" value="ECO:0007669"/>
    <property type="project" value="UniProtKB-SubCell"/>
</dbReference>
<feature type="transmembrane region" description="Helical" evidence="6">
    <location>
        <begin position="1099"/>
        <end position="1121"/>
    </location>
</feature>
<dbReference type="GO" id="GO:0006511">
    <property type="term" value="P:ubiquitin-dependent protein catabolic process"/>
    <property type="evidence" value="ECO:0007669"/>
    <property type="project" value="InterPro"/>
</dbReference>
<dbReference type="InterPro" id="IPR001353">
    <property type="entry name" value="Proteasome_sua/b"/>
</dbReference>
<gene>
    <name evidence="8" type="ORF">C1SCF055_LOCUS14900</name>
</gene>
<reference evidence="8" key="1">
    <citation type="submission" date="2022-10" db="EMBL/GenBank/DDBJ databases">
        <authorList>
            <person name="Chen Y."/>
            <person name="Dougan E. K."/>
            <person name="Chan C."/>
            <person name="Rhodes N."/>
            <person name="Thang M."/>
        </authorList>
    </citation>
    <scope>NUCLEOTIDE SEQUENCE</scope>
</reference>
<feature type="domain" description="Proteasome alpha-type subunits" evidence="7">
    <location>
        <begin position="1370"/>
        <end position="1392"/>
    </location>
</feature>
<dbReference type="InterPro" id="IPR029055">
    <property type="entry name" value="Ntn_hydrolases_N"/>
</dbReference>
<evidence type="ECO:0000313" key="9">
    <source>
        <dbReference type="EMBL" id="CAL4774957.1"/>
    </source>
</evidence>
<keyword evidence="10" id="KW-1185">Reference proteome</keyword>
<reference evidence="9 10" key="2">
    <citation type="submission" date="2024-05" db="EMBL/GenBank/DDBJ databases">
        <authorList>
            <person name="Chen Y."/>
            <person name="Shah S."/>
            <person name="Dougan E. K."/>
            <person name="Thang M."/>
            <person name="Chan C."/>
        </authorList>
    </citation>
    <scope>NUCLEOTIDE SEQUENCE [LARGE SCALE GENOMIC DNA]</scope>
</reference>
<comment type="caution">
    <text evidence="8">The sequence shown here is derived from an EMBL/GenBank/DDBJ whole genome shotgun (WGS) entry which is preliminary data.</text>
</comment>
<organism evidence="8">
    <name type="scientific">Cladocopium goreaui</name>
    <dbReference type="NCBI Taxonomy" id="2562237"/>
    <lineage>
        <taxon>Eukaryota</taxon>
        <taxon>Sar</taxon>
        <taxon>Alveolata</taxon>
        <taxon>Dinophyceae</taxon>
        <taxon>Suessiales</taxon>
        <taxon>Symbiodiniaceae</taxon>
        <taxon>Cladocopium</taxon>
    </lineage>
</organism>
<dbReference type="EMBL" id="CAMXCT030001187">
    <property type="protein sequence ID" value="CAL4774957.1"/>
    <property type="molecule type" value="Genomic_DNA"/>
</dbReference>